<evidence type="ECO:0000256" key="7">
    <source>
        <dbReference type="ARBA" id="ARBA00022840"/>
    </source>
</evidence>
<dbReference type="GO" id="GO:0005524">
    <property type="term" value="F:ATP binding"/>
    <property type="evidence" value="ECO:0007669"/>
    <property type="project" value="UniProtKB-KW"/>
</dbReference>
<dbReference type="RefSeq" id="WP_092605815.1">
    <property type="nucleotide sequence ID" value="NZ_FMYF01000001.1"/>
</dbReference>
<keyword evidence="6 9" id="KW-0418">Kinase</keyword>
<proteinExistence type="inferred from homology"/>
<dbReference type="OrthoDB" id="9810372at2"/>
<dbReference type="EC" id="2.7.1.2" evidence="2"/>
<dbReference type="SUPFAM" id="SSF53067">
    <property type="entry name" value="Actin-like ATPase domain"/>
    <property type="match status" value="1"/>
</dbReference>
<evidence type="ECO:0000313" key="10">
    <source>
        <dbReference type="Proteomes" id="UP000199086"/>
    </source>
</evidence>
<reference evidence="9 10" key="1">
    <citation type="submission" date="2016-06" db="EMBL/GenBank/DDBJ databases">
        <authorList>
            <person name="Olsen C.W."/>
            <person name="Carey S."/>
            <person name="Hinshaw L."/>
            <person name="Karasin A.I."/>
        </authorList>
    </citation>
    <scope>NUCLEOTIDE SEQUENCE [LARGE SCALE GENOMIC DNA]</scope>
    <source>
        <strain evidence="9 10">LZ-22</strain>
    </source>
</reference>
<dbReference type="PANTHER" id="PTHR18964:SF173">
    <property type="entry name" value="GLUCOKINASE"/>
    <property type="match status" value="1"/>
</dbReference>
<name>A0A1G6GE80_9ACTN</name>
<dbReference type="GO" id="GO:0006096">
    <property type="term" value="P:glycolytic process"/>
    <property type="evidence" value="ECO:0007669"/>
    <property type="project" value="InterPro"/>
</dbReference>
<dbReference type="STRING" id="1577474.GA0111570_101408"/>
<evidence type="ECO:0000256" key="6">
    <source>
        <dbReference type="ARBA" id="ARBA00022777"/>
    </source>
</evidence>
<evidence type="ECO:0000256" key="3">
    <source>
        <dbReference type="ARBA" id="ARBA00014701"/>
    </source>
</evidence>
<evidence type="ECO:0000256" key="8">
    <source>
        <dbReference type="ARBA" id="ARBA00032386"/>
    </source>
</evidence>
<dbReference type="InterPro" id="IPR049874">
    <property type="entry name" value="ROK_cs"/>
</dbReference>
<organism evidence="9 10">
    <name type="scientific">Raineyella antarctica</name>
    <dbReference type="NCBI Taxonomy" id="1577474"/>
    <lineage>
        <taxon>Bacteria</taxon>
        <taxon>Bacillati</taxon>
        <taxon>Actinomycetota</taxon>
        <taxon>Actinomycetes</taxon>
        <taxon>Propionibacteriales</taxon>
        <taxon>Propionibacteriaceae</taxon>
        <taxon>Raineyella</taxon>
    </lineage>
</organism>
<dbReference type="PROSITE" id="PS01125">
    <property type="entry name" value="ROK"/>
    <property type="match status" value="1"/>
</dbReference>
<evidence type="ECO:0000256" key="2">
    <source>
        <dbReference type="ARBA" id="ARBA00012323"/>
    </source>
</evidence>
<dbReference type="NCBIfam" id="TIGR00744">
    <property type="entry name" value="ROK_glcA_fam"/>
    <property type="match status" value="1"/>
</dbReference>
<accession>A0A1G6GE80</accession>
<keyword evidence="7" id="KW-0067">ATP-binding</keyword>
<dbReference type="GO" id="GO:0004340">
    <property type="term" value="F:glucokinase activity"/>
    <property type="evidence" value="ECO:0007669"/>
    <property type="project" value="UniProtKB-EC"/>
</dbReference>
<dbReference type="InterPro" id="IPR004654">
    <property type="entry name" value="ROK_glcA"/>
</dbReference>
<evidence type="ECO:0000256" key="1">
    <source>
        <dbReference type="ARBA" id="ARBA00006479"/>
    </source>
</evidence>
<evidence type="ECO:0000256" key="5">
    <source>
        <dbReference type="ARBA" id="ARBA00022741"/>
    </source>
</evidence>
<dbReference type="EMBL" id="FMYF01000001">
    <property type="protein sequence ID" value="SDB80133.1"/>
    <property type="molecule type" value="Genomic_DNA"/>
</dbReference>
<dbReference type="InterPro" id="IPR043129">
    <property type="entry name" value="ATPase_NBD"/>
</dbReference>
<dbReference type="CDD" id="cd24061">
    <property type="entry name" value="ASKHA_NBD_ROK_SgGLK-like"/>
    <property type="match status" value="1"/>
</dbReference>
<dbReference type="InterPro" id="IPR000600">
    <property type="entry name" value="ROK"/>
</dbReference>
<comment type="similarity">
    <text evidence="1">Belongs to the ROK (NagC/XylR) family.</text>
</comment>
<keyword evidence="4" id="KW-0808">Transferase</keyword>
<dbReference type="GO" id="GO:0005737">
    <property type="term" value="C:cytoplasm"/>
    <property type="evidence" value="ECO:0007669"/>
    <property type="project" value="InterPro"/>
</dbReference>
<dbReference type="Gene3D" id="3.30.420.40">
    <property type="match status" value="2"/>
</dbReference>
<keyword evidence="10" id="KW-1185">Reference proteome</keyword>
<protein>
    <recommendedName>
        <fullName evidence="3">Glucokinase</fullName>
        <ecNumber evidence="2">2.7.1.2</ecNumber>
    </recommendedName>
    <alternativeName>
        <fullName evidence="8">Glucose kinase</fullName>
    </alternativeName>
</protein>
<keyword evidence="5" id="KW-0547">Nucleotide-binding</keyword>
<sequence>MPAADRPFAIGIDIGGSKVAAGVVTSSGELVDRRTLPTPTDRADAVEGAIVRLVADLSADHPVTAVGIGAAGWVDETRRIVRFSPHLAWRNEPLADRLAARLELPVVIDNDANAAAWGEYRFGAGQGCDTFAMITLGTGIGGGLVIDGEVHRGRWGVAGEWGHLCMVPDGQICPCGNRGCWEQYCSGEALRREARALAGTGSPMAVPLLELVGNDPEAIRGHHVTTAALNGDPACLEILCGVGEWLGRGLAGLAAILDPARFVIGGGVSEAGEVLLAPARTAFARHLTGRGFRPLAEVVAARLGNDAGLVGAADLARRAAQEPSPRA</sequence>
<evidence type="ECO:0000313" key="9">
    <source>
        <dbReference type="EMBL" id="SDB80133.1"/>
    </source>
</evidence>
<dbReference type="AlphaFoldDB" id="A0A1G6GE80"/>
<dbReference type="Proteomes" id="UP000199086">
    <property type="component" value="Unassembled WGS sequence"/>
</dbReference>
<evidence type="ECO:0000256" key="4">
    <source>
        <dbReference type="ARBA" id="ARBA00022679"/>
    </source>
</evidence>
<dbReference type="PANTHER" id="PTHR18964">
    <property type="entry name" value="ROK (REPRESSOR, ORF, KINASE) FAMILY"/>
    <property type="match status" value="1"/>
</dbReference>
<dbReference type="Pfam" id="PF00480">
    <property type="entry name" value="ROK"/>
    <property type="match status" value="1"/>
</dbReference>
<gene>
    <name evidence="9" type="ORF">GA0111570_101408</name>
</gene>